<proteinExistence type="predicted"/>
<name>A0ABZ0W7E9_9BACT</name>
<reference evidence="1 2" key="1">
    <citation type="submission" date="2023-12" db="EMBL/GenBank/DDBJ databases">
        <title>Genome sequencing and assembly of bacterial species from a model synthetic community.</title>
        <authorList>
            <person name="Hogle S.L."/>
        </authorList>
    </citation>
    <scope>NUCLEOTIDE SEQUENCE [LARGE SCALE GENOMIC DNA]</scope>
    <source>
        <strain evidence="1 2">HAMBI_3031</strain>
    </source>
</reference>
<evidence type="ECO:0000313" key="2">
    <source>
        <dbReference type="Proteomes" id="UP001325680"/>
    </source>
</evidence>
<sequence>MSHFISLQNASEMTARYRAHRLQITIPGQQGIEPFALSETFDRSAIDTLLVQPGCTSLRIYYGMDEDLNVHAILVASDEDNADILGSVNPWAQEEQSVIVEMANRCPPLCPQPSELNQ</sequence>
<accession>A0ABZ0W7E9</accession>
<dbReference type="Proteomes" id="UP001325680">
    <property type="component" value="Chromosome"/>
</dbReference>
<keyword evidence="2" id="KW-1185">Reference proteome</keyword>
<dbReference type="EMBL" id="CP139960">
    <property type="protein sequence ID" value="WQD39200.1"/>
    <property type="molecule type" value="Genomic_DNA"/>
</dbReference>
<organism evidence="1 2">
    <name type="scientific">Niabella yanshanensis</name>
    <dbReference type="NCBI Taxonomy" id="577386"/>
    <lineage>
        <taxon>Bacteria</taxon>
        <taxon>Pseudomonadati</taxon>
        <taxon>Bacteroidota</taxon>
        <taxon>Chitinophagia</taxon>
        <taxon>Chitinophagales</taxon>
        <taxon>Chitinophagaceae</taxon>
        <taxon>Niabella</taxon>
    </lineage>
</organism>
<gene>
    <name evidence="1" type="ORF">U0035_03430</name>
</gene>
<protein>
    <submittedName>
        <fullName evidence="1">Uncharacterized protein</fullName>
    </submittedName>
</protein>
<dbReference type="RefSeq" id="WP_114792942.1">
    <property type="nucleotide sequence ID" value="NZ_CP139960.1"/>
</dbReference>
<evidence type="ECO:0000313" key="1">
    <source>
        <dbReference type="EMBL" id="WQD39200.1"/>
    </source>
</evidence>